<comment type="caution">
    <text evidence="3">The sequence shown here is derived from an EMBL/GenBank/DDBJ whole genome shotgun (WGS) entry which is preliminary data.</text>
</comment>
<dbReference type="SMART" id="SM00299">
    <property type="entry name" value="CLH"/>
    <property type="match status" value="1"/>
</dbReference>
<evidence type="ECO:0000313" key="4">
    <source>
        <dbReference type="Proteomes" id="UP000663828"/>
    </source>
</evidence>
<evidence type="ECO:0000313" key="5">
    <source>
        <dbReference type="Proteomes" id="UP000663852"/>
    </source>
</evidence>
<dbReference type="GO" id="GO:0032051">
    <property type="term" value="F:clathrin light chain binding"/>
    <property type="evidence" value="ECO:0007669"/>
    <property type="project" value="TreeGrafter"/>
</dbReference>
<sequence>MVNASSACNEARYLVSQGDPALWEGVLREDNQHRHLIIDQLIQNVAPKIQDPDELSVVVKAFINADVPNDLIKLLEKVVLRNSNFCSNRNLSNLLILTAIKTDPTRVMDYINRLENFDASNIGEIATSAALYEEAFAVYKKFKMNTLAMKVLINNINDLNRAKEFAQQCNDSDLWSLLPNAQN</sequence>
<dbReference type="PANTHER" id="PTHR10292:SF1">
    <property type="entry name" value="CLATHRIN HEAVY CHAIN"/>
    <property type="match status" value="1"/>
</dbReference>
<evidence type="ECO:0000313" key="3">
    <source>
        <dbReference type="EMBL" id="CAF1427015.1"/>
    </source>
</evidence>
<dbReference type="Proteomes" id="UP000663852">
    <property type="component" value="Unassembled WGS sequence"/>
</dbReference>
<dbReference type="Gene3D" id="1.25.40.10">
    <property type="entry name" value="Tetratricopeptide repeat domain"/>
    <property type="match status" value="1"/>
</dbReference>
<dbReference type="Proteomes" id="UP000663828">
    <property type="component" value="Unassembled WGS sequence"/>
</dbReference>
<dbReference type="InterPro" id="IPR055358">
    <property type="entry name" value="CHCR"/>
</dbReference>
<dbReference type="AlphaFoldDB" id="A0A815MS03"/>
<keyword evidence="4" id="KW-1185">Reference proteome</keyword>
<name>A0A815MS03_ADIRI</name>
<accession>A0A815MS03</accession>
<dbReference type="EMBL" id="CAJNOJ010000384">
    <property type="protein sequence ID" value="CAF1427015.1"/>
    <property type="molecule type" value="Genomic_DNA"/>
</dbReference>
<dbReference type="GO" id="GO:0006898">
    <property type="term" value="P:receptor-mediated endocytosis"/>
    <property type="evidence" value="ECO:0007669"/>
    <property type="project" value="TreeGrafter"/>
</dbReference>
<dbReference type="GO" id="GO:0071439">
    <property type="term" value="C:clathrin complex"/>
    <property type="evidence" value="ECO:0007669"/>
    <property type="project" value="TreeGrafter"/>
</dbReference>
<dbReference type="InterPro" id="IPR016024">
    <property type="entry name" value="ARM-type_fold"/>
</dbReference>
<dbReference type="Pfam" id="PF00637">
    <property type="entry name" value="Clathrin"/>
    <property type="match status" value="1"/>
</dbReference>
<dbReference type="OrthoDB" id="2113814at2759"/>
<proteinExistence type="predicted"/>
<dbReference type="SUPFAM" id="SSF48371">
    <property type="entry name" value="ARM repeat"/>
    <property type="match status" value="2"/>
</dbReference>
<dbReference type="GO" id="GO:0006886">
    <property type="term" value="P:intracellular protein transport"/>
    <property type="evidence" value="ECO:0007669"/>
    <property type="project" value="UniProtKB-UniRule"/>
</dbReference>
<dbReference type="InterPro" id="IPR000547">
    <property type="entry name" value="Clathrin_H-chain/VPS_repeat"/>
</dbReference>
<dbReference type="PANTHER" id="PTHR10292">
    <property type="entry name" value="CLATHRIN HEAVY CHAIN RELATED"/>
    <property type="match status" value="1"/>
</dbReference>
<reference evidence="3" key="1">
    <citation type="submission" date="2021-02" db="EMBL/GenBank/DDBJ databases">
        <authorList>
            <person name="Nowell W R."/>
        </authorList>
    </citation>
    <scope>NUCLEOTIDE SEQUENCE</scope>
</reference>
<evidence type="ECO:0000256" key="1">
    <source>
        <dbReference type="PROSITE-ProRule" id="PRU01006"/>
    </source>
</evidence>
<dbReference type="PROSITE" id="PS50236">
    <property type="entry name" value="CHCR"/>
    <property type="match status" value="1"/>
</dbReference>
<feature type="repeat" description="CHCR" evidence="1">
    <location>
        <begin position="46"/>
        <end position="183"/>
    </location>
</feature>
<gene>
    <name evidence="3" type="ORF">EDS130_LOCUS37936</name>
    <name evidence="2" type="ORF">XAT740_LOCUS33264</name>
</gene>
<evidence type="ECO:0000313" key="2">
    <source>
        <dbReference type="EMBL" id="CAF1384603.1"/>
    </source>
</evidence>
<dbReference type="EMBL" id="CAJNOR010003165">
    <property type="protein sequence ID" value="CAF1384603.1"/>
    <property type="molecule type" value="Genomic_DNA"/>
</dbReference>
<organism evidence="3 5">
    <name type="scientific">Adineta ricciae</name>
    <name type="common">Rotifer</name>
    <dbReference type="NCBI Taxonomy" id="249248"/>
    <lineage>
        <taxon>Eukaryota</taxon>
        <taxon>Metazoa</taxon>
        <taxon>Spiralia</taxon>
        <taxon>Gnathifera</taxon>
        <taxon>Rotifera</taxon>
        <taxon>Eurotatoria</taxon>
        <taxon>Bdelloidea</taxon>
        <taxon>Adinetida</taxon>
        <taxon>Adinetidae</taxon>
        <taxon>Adineta</taxon>
    </lineage>
</organism>
<dbReference type="InterPro" id="IPR011990">
    <property type="entry name" value="TPR-like_helical_dom_sf"/>
</dbReference>
<evidence type="ECO:0008006" key="6">
    <source>
        <dbReference type="Google" id="ProtNLM"/>
    </source>
</evidence>
<protein>
    <recommendedName>
        <fullName evidence="6">Clathrin heavy chain</fullName>
    </recommendedName>
</protein>